<feature type="region of interest" description="Disordered" evidence="1">
    <location>
        <begin position="1"/>
        <end position="27"/>
    </location>
</feature>
<evidence type="ECO:0000313" key="4">
    <source>
        <dbReference type="Proteomes" id="UP000769157"/>
    </source>
</evidence>
<gene>
    <name evidence="3" type="ORF">OGAPHI_006263</name>
</gene>
<dbReference type="Pfam" id="PF12015">
    <property type="entry name" value="Bud3_N"/>
    <property type="match status" value="1"/>
</dbReference>
<feature type="domain" description="DH" evidence="2">
    <location>
        <begin position="273"/>
        <end position="450"/>
    </location>
</feature>
<organism evidence="3 4">
    <name type="scientific">Ogataea philodendri</name>
    <dbReference type="NCBI Taxonomy" id="1378263"/>
    <lineage>
        <taxon>Eukaryota</taxon>
        <taxon>Fungi</taxon>
        <taxon>Dikarya</taxon>
        <taxon>Ascomycota</taxon>
        <taxon>Saccharomycotina</taxon>
        <taxon>Pichiomycetes</taxon>
        <taxon>Pichiales</taxon>
        <taxon>Pichiaceae</taxon>
        <taxon>Ogataea</taxon>
    </lineage>
</organism>
<dbReference type="InterPro" id="IPR021895">
    <property type="entry name" value="Bud3_N"/>
</dbReference>
<protein>
    <recommendedName>
        <fullName evidence="2">DH domain-containing protein</fullName>
    </recommendedName>
</protein>
<dbReference type="SMART" id="SM00325">
    <property type="entry name" value="RhoGEF"/>
    <property type="match status" value="1"/>
</dbReference>
<sequence>MSRQTSDQVSQGGSTIKPSFYSSFNESNPIRRSSSQYMDDLGPETHPEQATEQYWRSLLPNAVYFEGDDVLFGKMLSMVYQNQTTKKLSSMVISAHGQTIVDSMSLGKNSKYYPAIQNLQGESRKSSVRKALAVSNLRTFATLKPSTLALMTKVAKLDPNFDWDETMAGKVASEMKLIDNRAPADVGEMILKMGFAQQRKQRNSHVIDVIYSNLGSPEETDKNNELAFFIGEQLEHLFDPLTEYSPEPTEKAYKPPFDGLINDDFDDVLIKSICNELVNVQTNFTVSLVHFLQKFLIPLRVDVLEGKIPNYTTAKLNQIFPPTIDEVTRINCIYLDVLKAALPYGSFEMLRASGTTIPYFYKAHMRHEAATKNFLNQLDAFLVDLQQIGYQKLTYDQKTIQSIMNASLNLPKLQLILDRLVSSKKWPHELQPQVDEYYQSCTNTIIAFGKDKLAPYNHRIFTPTGKILTELASGWPSDLQYGWLTRRVVAIFDIQNVLKSSVKNNGVMIIFSDHVVTLEIVDDSYYYEQLETTRTLHKPSIADILMHSLVNEVPFSSLPKMRVDKWCEIDSVEAQFYNYKGAAYVQLFNQQFIGVYEVAKYTGSYVIEVLNKAKILNKSQPFHLFRSNEGQRSLYYTAHELESYKMEEMKSSFAVFLNMPFDKSLLKKYSIFGFLTLNFDSDRILIEGASVCHKHVKFDVSAEQLSLLVLEQVYEMLDYQLSYENPIANENLYNRHKELMVKTLKVINSSQEARAKELKNIKKAHELLTEKKEELPEMVVSKPRSDSLDMLNNNRVSSTKITKPKTASVPFFKRIFRRKRASVVPVPVSKKASTEEPKKMNTVKVVPAVPKATSAMTYQLPAAYAKRRSSDRSTIRQVSAAESDNLVDSFGLNIDKVRPEKVRATVPAAPAAAVEPPVDNAREIQLQRYFSEARRQRAEHEKNIKERGISAVVEQRNAPLNSRGLLFSPSVTAKLQKLGTEEPGDNWAVMSSRKGSMFEADRSIESMVQKVKRLTTKSVGEKNQEKHHFVVLRDARPLSQLPAEPKKPSARVVTPVQAAHEKFKQPEPEPEPVDEADMFGDIDLTSSFDVSLPDLTEDVVVSDNTQNDKSEEEEEDKFFTPREPPAEVFEQSTTTVNDVDQTSLCSALQEMKDNTVGEVLVDVWTDKRFMSSSSLYTGILNDESYAYLAPLLAGNVTVDGAATKSKENLDYDTVFARNLKDSSLKYLATLIDN</sequence>
<proteinExistence type="predicted"/>
<dbReference type="RefSeq" id="XP_046059186.1">
    <property type="nucleotide sequence ID" value="XM_046207532.1"/>
</dbReference>
<keyword evidence="4" id="KW-1185">Reference proteome</keyword>
<name>A0A9P8NZI4_9ASCO</name>
<dbReference type="GeneID" id="70238227"/>
<evidence type="ECO:0000259" key="2">
    <source>
        <dbReference type="SMART" id="SM00325"/>
    </source>
</evidence>
<reference evidence="3" key="2">
    <citation type="submission" date="2021-01" db="EMBL/GenBank/DDBJ databases">
        <authorList>
            <person name="Schikora-Tamarit M.A."/>
        </authorList>
    </citation>
    <scope>NUCLEOTIDE SEQUENCE</scope>
    <source>
        <strain evidence="3">CBS6075</strain>
    </source>
</reference>
<dbReference type="InterPro" id="IPR057454">
    <property type="entry name" value="Bud3_C"/>
</dbReference>
<feature type="region of interest" description="Disordered" evidence="1">
    <location>
        <begin position="1101"/>
        <end position="1121"/>
    </location>
</feature>
<dbReference type="OrthoDB" id="4066896at2759"/>
<reference evidence="3" key="1">
    <citation type="journal article" date="2021" name="Open Biol.">
        <title>Shared evolutionary footprints suggest mitochondrial oxidative damage underlies multiple complex I losses in fungi.</title>
        <authorList>
            <person name="Schikora-Tamarit M.A."/>
            <person name="Marcet-Houben M."/>
            <person name="Nosek J."/>
            <person name="Gabaldon T."/>
        </authorList>
    </citation>
    <scope>NUCLEOTIDE SEQUENCE</scope>
    <source>
        <strain evidence="3">CBS6075</strain>
    </source>
</reference>
<comment type="caution">
    <text evidence="3">The sequence shown here is derived from an EMBL/GenBank/DDBJ whole genome shotgun (WGS) entry which is preliminary data.</text>
</comment>
<dbReference type="Pfam" id="PF25351">
    <property type="entry name" value="PH_BUD3_C"/>
    <property type="match status" value="1"/>
</dbReference>
<dbReference type="EMBL" id="JAEUBE010000414">
    <property type="protein sequence ID" value="KAH3662082.1"/>
    <property type="molecule type" value="Genomic_DNA"/>
</dbReference>
<dbReference type="Proteomes" id="UP000769157">
    <property type="component" value="Unassembled WGS sequence"/>
</dbReference>
<dbReference type="GO" id="GO:0005085">
    <property type="term" value="F:guanyl-nucleotide exchange factor activity"/>
    <property type="evidence" value="ECO:0007669"/>
    <property type="project" value="InterPro"/>
</dbReference>
<accession>A0A9P8NZI4</accession>
<dbReference type="AlphaFoldDB" id="A0A9P8NZI4"/>
<evidence type="ECO:0000256" key="1">
    <source>
        <dbReference type="SAM" id="MobiDB-lite"/>
    </source>
</evidence>
<evidence type="ECO:0000313" key="3">
    <source>
        <dbReference type="EMBL" id="KAH3662082.1"/>
    </source>
</evidence>
<dbReference type="InterPro" id="IPR000219">
    <property type="entry name" value="DH_dom"/>
</dbReference>